<organism evidence="4 5">
    <name type="scientific">Thorsellia anophelis DSM 18579</name>
    <dbReference type="NCBI Taxonomy" id="1123402"/>
    <lineage>
        <taxon>Bacteria</taxon>
        <taxon>Pseudomonadati</taxon>
        <taxon>Pseudomonadota</taxon>
        <taxon>Gammaproteobacteria</taxon>
        <taxon>Enterobacterales</taxon>
        <taxon>Thorselliaceae</taxon>
        <taxon>Thorsellia</taxon>
    </lineage>
</organism>
<keyword evidence="4" id="KW-0966">Cell projection</keyword>
<name>A0A1H9ZFT0_9GAMM</name>
<keyword evidence="5" id="KW-1185">Reference proteome</keyword>
<keyword evidence="3" id="KW-1005">Bacterial flagellum biogenesis</keyword>
<evidence type="ECO:0000313" key="4">
    <source>
        <dbReference type="EMBL" id="SES80455.1"/>
    </source>
</evidence>
<dbReference type="GO" id="GO:0044780">
    <property type="term" value="P:bacterial-type flagellum assembly"/>
    <property type="evidence" value="ECO:0007669"/>
    <property type="project" value="InterPro"/>
</dbReference>
<evidence type="ECO:0000256" key="2">
    <source>
        <dbReference type="ARBA" id="ARBA00007703"/>
    </source>
</evidence>
<reference evidence="5" key="1">
    <citation type="submission" date="2016-10" db="EMBL/GenBank/DDBJ databases">
        <authorList>
            <person name="Varghese N."/>
            <person name="Submissions S."/>
        </authorList>
    </citation>
    <scope>NUCLEOTIDE SEQUENCE [LARGE SCALE GENOMIC DNA]</scope>
    <source>
        <strain evidence="5">DSM 18579</strain>
    </source>
</reference>
<keyword evidence="4" id="KW-0969">Cilium</keyword>
<keyword evidence="4" id="KW-0282">Flagellum</keyword>
<dbReference type="Proteomes" id="UP000242642">
    <property type="component" value="Unassembled WGS sequence"/>
</dbReference>
<dbReference type="AlphaFoldDB" id="A0A1H9ZFT0"/>
<dbReference type="OrthoDB" id="6238586at2"/>
<dbReference type="InterPro" id="IPR036679">
    <property type="entry name" value="FlgN-like_sf"/>
</dbReference>
<gene>
    <name evidence="4" type="ORF">SAMN02583745_00573</name>
</gene>
<accession>A0A1H9ZFT0</accession>
<dbReference type="InterPro" id="IPR007809">
    <property type="entry name" value="FlgN-like"/>
</dbReference>
<dbReference type="RefSeq" id="WP_093317656.1">
    <property type="nucleotide sequence ID" value="NZ_FOHV01000003.1"/>
</dbReference>
<evidence type="ECO:0000256" key="3">
    <source>
        <dbReference type="ARBA" id="ARBA00022795"/>
    </source>
</evidence>
<dbReference type="EMBL" id="FOHV01000003">
    <property type="protein sequence ID" value="SES80455.1"/>
    <property type="molecule type" value="Genomic_DNA"/>
</dbReference>
<comment type="function">
    <text evidence="1">Required for the efficient initiation of filament assembly.</text>
</comment>
<comment type="similarity">
    <text evidence="2">Belongs to the FlgN family.</text>
</comment>
<dbReference type="Gene3D" id="1.20.58.300">
    <property type="entry name" value="FlgN-like"/>
    <property type="match status" value="1"/>
</dbReference>
<proteinExistence type="inferred from homology"/>
<evidence type="ECO:0000313" key="5">
    <source>
        <dbReference type="Proteomes" id="UP000242642"/>
    </source>
</evidence>
<evidence type="ECO:0000256" key="1">
    <source>
        <dbReference type="ARBA" id="ARBA00002397"/>
    </source>
</evidence>
<protein>
    <submittedName>
        <fullName evidence="4">Flagella synthesis protein FlgN</fullName>
    </submittedName>
</protein>
<dbReference type="SUPFAM" id="SSF140566">
    <property type="entry name" value="FlgN-like"/>
    <property type="match status" value="1"/>
</dbReference>
<dbReference type="STRING" id="1123402.SAMN02583745_00573"/>
<sequence>MLASQLHKLLDDIYFYMKNLEPVLEKEQYILSQGKIDGSMLQGVTQQKEMMLASIISLNKRRIALQEEMGVSEPFNELNNYAISNLWEHISALSTKIAQQNMNNGFLLQYHINYASDALSVLEAEAGTPVYGPDGQSISKLTGGTKFEV</sequence>
<dbReference type="Pfam" id="PF05130">
    <property type="entry name" value="FlgN"/>
    <property type="match status" value="1"/>
</dbReference>